<name>A0A4Y6PQP4_PERCE</name>
<dbReference type="EMBL" id="CP041186">
    <property type="protein sequence ID" value="QDG50636.1"/>
    <property type="molecule type" value="Genomic_DNA"/>
</dbReference>
<accession>A0A5B8Y3H0</accession>
<proteinExistence type="predicted"/>
<keyword evidence="2" id="KW-1185">Reference proteome</keyword>
<dbReference type="Proteomes" id="UP000315995">
    <property type="component" value="Chromosome"/>
</dbReference>
<dbReference type="Pfam" id="PF14114">
    <property type="entry name" value="DUF4286"/>
    <property type="match status" value="1"/>
</dbReference>
<accession>A0A4Y6PQP4</accession>
<organism evidence="1 2">
    <name type="scientific">Persicimonas caeni</name>
    <dbReference type="NCBI Taxonomy" id="2292766"/>
    <lineage>
        <taxon>Bacteria</taxon>
        <taxon>Deltaproteobacteria</taxon>
        <taxon>Bradymonadales</taxon>
        <taxon>Bradymonadaceae</taxon>
        <taxon>Persicimonas</taxon>
    </lineage>
</organism>
<evidence type="ECO:0000313" key="1">
    <source>
        <dbReference type="EMBL" id="QDG50636.1"/>
    </source>
</evidence>
<dbReference type="InterPro" id="IPR025563">
    <property type="entry name" value="DUF4286"/>
</dbReference>
<dbReference type="OrthoDB" id="6537357at2"/>
<protein>
    <submittedName>
        <fullName evidence="1">DUF4286 family protein</fullName>
    </submittedName>
</protein>
<evidence type="ECO:0000313" key="2">
    <source>
        <dbReference type="Proteomes" id="UP000315995"/>
    </source>
</evidence>
<sequence>MLYTVYIKIDTARCNDWETWMQEVHIPDVLDTGCFAHATLARNPDADTDTRRAYRVVYRALSDEAFDTYQKEHAPQLQKEHTERYEGAFEAWRDVLPVIDGY</sequence>
<dbReference type="RefSeq" id="WP_141197128.1">
    <property type="nucleotide sequence ID" value="NZ_CP041186.1"/>
</dbReference>
<gene>
    <name evidence="1" type="ORF">FIV42_07790</name>
</gene>
<reference evidence="1 2" key="1">
    <citation type="submission" date="2019-06" db="EMBL/GenBank/DDBJ databases">
        <title>Persicimonas caeni gen. nov., sp. nov., a predatory bacterium isolated from solar saltern.</title>
        <authorList>
            <person name="Wang S."/>
        </authorList>
    </citation>
    <scope>NUCLEOTIDE SEQUENCE [LARGE SCALE GENOMIC DNA]</scope>
    <source>
        <strain evidence="1 2">YN101</strain>
    </source>
</reference>
<dbReference type="AlphaFoldDB" id="A0A4Y6PQP4"/>